<accession>A0A6P5SHA1</accession>
<dbReference type="GeneID" id="110757956"/>
<dbReference type="KEGG" id="pavi:110757956"/>
<evidence type="ECO:0000313" key="1">
    <source>
        <dbReference type="Proteomes" id="UP000515124"/>
    </source>
</evidence>
<sequence>MFLSNFGKVLAGFSRLLLSFRPFSCCAAHFKGPGSAACSPFRRTQNQNNKPGSRHSTSTKVNRCLRSTSSDFRSQRKSEPVRVLINGTVTPVTLFADGVLRWSERGQRSLIVDKEVLGFAAEGPKISNRALVEDGDEICCVASRGDVVRKDLVFKPLSENPHRFWCQKLREHIDSSLAITGMQDLKIMHMSFKIGPSLRQNGSNDEQSFCRPYTLRASTITRIKLNILNKQHFECIHHA</sequence>
<name>A0A6P5SHA1_PRUAV</name>
<gene>
    <name evidence="2" type="primary">LOC110757956</name>
</gene>
<dbReference type="Proteomes" id="UP000515124">
    <property type="component" value="Unplaced"/>
</dbReference>
<protein>
    <submittedName>
        <fullName evidence="2">Uncharacterized protein LOC110757956</fullName>
    </submittedName>
</protein>
<dbReference type="AlphaFoldDB" id="A0A6P5SHA1"/>
<evidence type="ECO:0000313" key="2">
    <source>
        <dbReference type="RefSeq" id="XP_021815399.1"/>
    </source>
</evidence>
<proteinExistence type="predicted"/>
<keyword evidence="1" id="KW-1185">Reference proteome</keyword>
<reference evidence="2" key="1">
    <citation type="submission" date="2025-08" db="UniProtKB">
        <authorList>
            <consortium name="RefSeq"/>
        </authorList>
    </citation>
    <scope>IDENTIFICATION</scope>
</reference>
<dbReference type="RefSeq" id="XP_021815399.1">
    <property type="nucleotide sequence ID" value="XM_021959707.1"/>
</dbReference>
<organism evidence="1 2">
    <name type="scientific">Prunus avium</name>
    <name type="common">Cherry</name>
    <name type="synonym">Cerasus avium</name>
    <dbReference type="NCBI Taxonomy" id="42229"/>
    <lineage>
        <taxon>Eukaryota</taxon>
        <taxon>Viridiplantae</taxon>
        <taxon>Streptophyta</taxon>
        <taxon>Embryophyta</taxon>
        <taxon>Tracheophyta</taxon>
        <taxon>Spermatophyta</taxon>
        <taxon>Magnoliopsida</taxon>
        <taxon>eudicotyledons</taxon>
        <taxon>Gunneridae</taxon>
        <taxon>Pentapetalae</taxon>
        <taxon>rosids</taxon>
        <taxon>fabids</taxon>
        <taxon>Rosales</taxon>
        <taxon>Rosaceae</taxon>
        <taxon>Amygdaloideae</taxon>
        <taxon>Amygdaleae</taxon>
        <taxon>Prunus</taxon>
    </lineage>
</organism>